<reference evidence="2 3" key="1">
    <citation type="submission" date="2018-08" db="EMBL/GenBank/DDBJ databases">
        <title>A genome reference for cultivated species of the human gut microbiota.</title>
        <authorList>
            <person name="Zou Y."/>
            <person name="Xue W."/>
            <person name="Luo G."/>
        </authorList>
    </citation>
    <scope>NUCLEOTIDE SEQUENCE [LARGE SCALE GENOMIC DNA]</scope>
    <source>
        <strain evidence="2 3">AF18-14</strain>
    </source>
</reference>
<accession>A0A412QY17</accession>
<gene>
    <name evidence="2" type="ORF">DWX04_04990</name>
</gene>
<dbReference type="Pfam" id="PF03235">
    <property type="entry name" value="GmrSD_N"/>
    <property type="match status" value="1"/>
</dbReference>
<evidence type="ECO:0000313" key="3">
    <source>
        <dbReference type="Proteomes" id="UP000283833"/>
    </source>
</evidence>
<proteinExistence type="predicted"/>
<sequence length="825" mass="98573">MNNFKNIVIPSLQRDYVQGNQYDKIEPFIEYLLDGLNSDNGIDLNYIYGIENDEGKTFYPIDGQQRLTTLWLLRMYLTSKANIINPTDKKVLEQKLIYQTREYAHDFCMEMSEHINELFTTQCKLVKIEEQNWFIDAWRHDTTVRGCISTLEIIDRKFGNNNAVKMLENFDRNLHYTIESLNDNDVNGDIYIKMNGRGVPLTEYENLKSWLDKKVEDLFGKDNSCFVSNWRICTDNKWTDMVWENLNESQKSLIDNYQLRLLYTLTFLYWRNKNLAGSIEDSDSNLENLSISLGIEYYDNKDILKEEIADKILHKIIKRDNFGLSLYVLDRLPIFNKDALMFIAASYDKLYSRRKELNDLKIENENEVDRKLYFWKANKETTLFFQMFLDETLESIPYGKLALCYSVVAYPDKKISEDFYEWMYRMRNLIINQDIHNGNIDSVMESIDKMSEYLSVSLGVSFDLIFRSVQYEDALKAFTKQQRDEEKHKISIKDNELQRFIRRLENHPFFVGQIKFMFDFCGTEPESDSEELSYKIKFIRYAEVMKCLFDENGFAKSYDHWRLRRALLGCSTHYGFGYERSSNWNFLSSRSDKKRFISDSECKSHEEQPHNKCLESVVEVIADKVFDNSDSESKIQDIDINDILNEIADDKFRSDSKPITDWRKYFYDKYIWDYIEQQNVRWNNDYDIYLMKKIRWNGEHVDIRVYHLYNKLKNLQGFENGCWKDWKYDIWSYEESCVYLEKKFNDRPLVIDIKHDNGTDNCFKFNVFVRDDKEKTKKLTEFTNELPGELSNDKYVIRDSITFEEIKDKIKTVIEVLEANKSYLF</sequence>
<protein>
    <submittedName>
        <fullName evidence="2">DUF262 domain-containing protein</fullName>
    </submittedName>
</protein>
<dbReference type="AlphaFoldDB" id="A0A412QY17"/>
<name>A0A412QY17_PHOVU</name>
<dbReference type="Proteomes" id="UP000283833">
    <property type="component" value="Unassembled WGS sequence"/>
</dbReference>
<dbReference type="InterPro" id="IPR004919">
    <property type="entry name" value="GmrSD_N"/>
</dbReference>
<dbReference type="PANTHER" id="PTHR35149:SF2">
    <property type="entry name" value="DUF262 DOMAIN-CONTAINING PROTEIN"/>
    <property type="match status" value="1"/>
</dbReference>
<organism evidence="2 3">
    <name type="scientific">Phocaeicola vulgatus</name>
    <name type="common">Bacteroides vulgatus</name>
    <dbReference type="NCBI Taxonomy" id="821"/>
    <lineage>
        <taxon>Bacteria</taxon>
        <taxon>Pseudomonadati</taxon>
        <taxon>Bacteroidota</taxon>
        <taxon>Bacteroidia</taxon>
        <taxon>Bacteroidales</taxon>
        <taxon>Bacteroidaceae</taxon>
        <taxon>Phocaeicola</taxon>
    </lineage>
</organism>
<dbReference type="RefSeq" id="WP_117852358.1">
    <property type="nucleotide sequence ID" value="NZ_JAKKWV010000002.1"/>
</dbReference>
<evidence type="ECO:0000259" key="1">
    <source>
        <dbReference type="Pfam" id="PF03235"/>
    </source>
</evidence>
<dbReference type="PANTHER" id="PTHR35149">
    <property type="entry name" value="SLL5132 PROTEIN"/>
    <property type="match status" value="1"/>
</dbReference>
<dbReference type="EMBL" id="QRXI01000005">
    <property type="protein sequence ID" value="RGT96079.1"/>
    <property type="molecule type" value="Genomic_DNA"/>
</dbReference>
<feature type="domain" description="GmrSD restriction endonucleases N-terminal" evidence="1">
    <location>
        <begin position="3"/>
        <end position="211"/>
    </location>
</feature>
<comment type="caution">
    <text evidence="2">The sequence shown here is derived from an EMBL/GenBank/DDBJ whole genome shotgun (WGS) entry which is preliminary data.</text>
</comment>
<evidence type="ECO:0000313" key="2">
    <source>
        <dbReference type="EMBL" id="RGT96079.1"/>
    </source>
</evidence>